<dbReference type="EMBL" id="JAHRIP010013083">
    <property type="protein sequence ID" value="MEQ2285332.1"/>
    <property type="molecule type" value="Genomic_DNA"/>
</dbReference>
<dbReference type="Proteomes" id="UP001469553">
    <property type="component" value="Unassembled WGS sequence"/>
</dbReference>
<organism evidence="2 3">
    <name type="scientific">Ameca splendens</name>
    <dbReference type="NCBI Taxonomy" id="208324"/>
    <lineage>
        <taxon>Eukaryota</taxon>
        <taxon>Metazoa</taxon>
        <taxon>Chordata</taxon>
        <taxon>Craniata</taxon>
        <taxon>Vertebrata</taxon>
        <taxon>Euteleostomi</taxon>
        <taxon>Actinopterygii</taxon>
        <taxon>Neopterygii</taxon>
        <taxon>Teleostei</taxon>
        <taxon>Neoteleostei</taxon>
        <taxon>Acanthomorphata</taxon>
        <taxon>Ovalentaria</taxon>
        <taxon>Atherinomorphae</taxon>
        <taxon>Cyprinodontiformes</taxon>
        <taxon>Goodeidae</taxon>
        <taxon>Ameca</taxon>
    </lineage>
</organism>
<name>A0ABV0XVB1_9TELE</name>
<feature type="compositionally biased region" description="Basic and acidic residues" evidence="1">
    <location>
        <begin position="56"/>
        <end position="67"/>
    </location>
</feature>
<feature type="region of interest" description="Disordered" evidence="1">
    <location>
        <begin position="1"/>
        <end position="92"/>
    </location>
</feature>
<evidence type="ECO:0000313" key="3">
    <source>
        <dbReference type="Proteomes" id="UP001469553"/>
    </source>
</evidence>
<feature type="compositionally biased region" description="Pro residues" evidence="1">
    <location>
        <begin position="29"/>
        <end position="39"/>
    </location>
</feature>
<feature type="compositionally biased region" description="Basic and acidic residues" evidence="1">
    <location>
        <begin position="7"/>
        <end position="22"/>
    </location>
</feature>
<feature type="compositionally biased region" description="Pro residues" evidence="1">
    <location>
        <begin position="72"/>
        <end position="90"/>
    </location>
</feature>
<reference evidence="2 3" key="1">
    <citation type="submission" date="2021-06" db="EMBL/GenBank/DDBJ databases">
        <authorList>
            <person name="Palmer J.M."/>
        </authorList>
    </citation>
    <scope>NUCLEOTIDE SEQUENCE [LARGE SCALE GENOMIC DNA]</scope>
    <source>
        <strain evidence="2 3">AS_MEX2019</strain>
        <tissue evidence="2">Muscle</tissue>
    </source>
</reference>
<sequence length="125" mass="13721">MRGSVMKRVEGDVQGWGRKDWGAECSPSEPAPQPTPIGTPVPTKEGGTGTPTGPNAKDRHQARRTDQKLGPTPQPPRNYPNPQTPIPSPTPEEFNSVLFIYRQFTTSRLKALHKEFGMVRGCWGG</sequence>
<evidence type="ECO:0000256" key="1">
    <source>
        <dbReference type="SAM" id="MobiDB-lite"/>
    </source>
</evidence>
<accession>A0ABV0XVB1</accession>
<protein>
    <submittedName>
        <fullName evidence="2">Uncharacterized protein</fullName>
    </submittedName>
</protein>
<proteinExistence type="predicted"/>
<gene>
    <name evidence="2" type="ORF">AMECASPLE_030617</name>
</gene>
<comment type="caution">
    <text evidence="2">The sequence shown here is derived from an EMBL/GenBank/DDBJ whole genome shotgun (WGS) entry which is preliminary data.</text>
</comment>
<evidence type="ECO:0000313" key="2">
    <source>
        <dbReference type="EMBL" id="MEQ2285332.1"/>
    </source>
</evidence>
<keyword evidence="3" id="KW-1185">Reference proteome</keyword>